<dbReference type="EMBL" id="BK015733">
    <property type="protein sequence ID" value="DAE22463.1"/>
    <property type="molecule type" value="Genomic_DNA"/>
</dbReference>
<evidence type="ECO:0008006" key="2">
    <source>
        <dbReference type="Google" id="ProtNLM"/>
    </source>
</evidence>
<sequence>MSVSSKILVIFLVLTGLIAVIAVKDHKIKKLSDAVSRQEVNLKAYDSENSLLESENRAFKYTIQEYKYRHDSVLFKLRQVQEELGIKDSKLKQVQYLLTQSARTDTVFMADTIFSDSFIEADTVIGDKWFSVRLGLHYPNLISVSPSFVSELSIFTSARKETINKRKKFFLWRLFQKKHTVLITDIYDSNPYSSVKKSKFMEIVD</sequence>
<accession>A0A8S5QT50</accession>
<protein>
    <recommendedName>
        <fullName evidence="2">Lysis regulatory protein</fullName>
    </recommendedName>
</protein>
<proteinExistence type="predicted"/>
<name>A0A8S5QT50_9CAUD</name>
<reference evidence="1" key="1">
    <citation type="journal article" date="2021" name="Proc. Natl. Acad. Sci. U.S.A.">
        <title>A Catalog of Tens of Thousands of Viruses from Human Metagenomes Reveals Hidden Associations with Chronic Diseases.</title>
        <authorList>
            <person name="Tisza M.J."/>
            <person name="Buck C.B."/>
        </authorList>
    </citation>
    <scope>NUCLEOTIDE SEQUENCE</scope>
    <source>
        <strain evidence="1">CtDAq1</strain>
    </source>
</reference>
<organism evidence="1">
    <name type="scientific">CrAss-like virus sp. ctDAq1</name>
    <dbReference type="NCBI Taxonomy" id="2826822"/>
    <lineage>
        <taxon>Viruses</taxon>
        <taxon>Duplodnaviria</taxon>
        <taxon>Heunggongvirae</taxon>
        <taxon>Uroviricota</taxon>
        <taxon>Caudoviricetes</taxon>
        <taxon>Crassvirales</taxon>
    </lineage>
</organism>
<evidence type="ECO:0000313" key="1">
    <source>
        <dbReference type="EMBL" id="DAE22463.1"/>
    </source>
</evidence>